<protein>
    <submittedName>
        <fullName evidence="2">GNAT family N-acetyltransferase</fullName>
    </submittedName>
</protein>
<sequence length="158" mass="17825">MSGVSLRPLPRTEVASVHHLELPEVQMPFAGRMTDITVGDPEDVDYHAVEAEDAVIGFFKIDTAYRERLGFGGPEDLGFRFFLIDHRYQGRGYAKAVMAALPDYLRQHYPGRSVVWLTVNLKNHRAYQIYLSAGWEDTGDQYEGGPSGPQHVMRLSLD</sequence>
<dbReference type="Pfam" id="PF00583">
    <property type="entry name" value="Acetyltransf_1"/>
    <property type="match status" value="1"/>
</dbReference>
<reference evidence="2 3" key="1">
    <citation type="submission" date="2019-06" db="EMBL/GenBank/DDBJ databases">
        <title>Genome of new Rhodobacteraceae sp. SM1903.</title>
        <authorList>
            <person name="Ren X."/>
        </authorList>
    </citation>
    <scope>NUCLEOTIDE SEQUENCE [LARGE SCALE GENOMIC DNA]</scope>
    <source>
        <strain evidence="2 3">SM1903</strain>
    </source>
</reference>
<accession>A0A5C5GB07</accession>
<feature type="domain" description="N-acetyltransferase" evidence="1">
    <location>
        <begin position="4"/>
        <end position="158"/>
    </location>
</feature>
<name>A0A5C5GB07_9RHOB</name>
<dbReference type="PROSITE" id="PS51186">
    <property type="entry name" value="GNAT"/>
    <property type="match status" value="1"/>
</dbReference>
<dbReference type="InterPro" id="IPR016181">
    <property type="entry name" value="Acyl_CoA_acyltransferase"/>
</dbReference>
<proteinExistence type="predicted"/>
<gene>
    <name evidence="2" type="ORF">FHY64_19490</name>
</gene>
<dbReference type="SUPFAM" id="SSF55729">
    <property type="entry name" value="Acyl-CoA N-acyltransferases (Nat)"/>
    <property type="match status" value="1"/>
</dbReference>
<evidence type="ECO:0000313" key="3">
    <source>
        <dbReference type="Proteomes" id="UP000314011"/>
    </source>
</evidence>
<organism evidence="2 3">
    <name type="scientific">Pelagovum pacificum</name>
    <dbReference type="NCBI Taxonomy" id="2588711"/>
    <lineage>
        <taxon>Bacteria</taxon>
        <taxon>Pseudomonadati</taxon>
        <taxon>Pseudomonadota</taxon>
        <taxon>Alphaproteobacteria</taxon>
        <taxon>Rhodobacterales</taxon>
        <taxon>Paracoccaceae</taxon>
        <taxon>Pelagovum</taxon>
    </lineage>
</organism>
<dbReference type="OrthoDB" id="8304386at2"/>
<dbReference type="EMBL" id="VFFF01000004">
    <property type="protein sequence ID" value="TNY30757.1"/>
    <property type="molecule type" value="Genomic_DNA"/>
</dbReference>
<dbReference type="RefSeq" id="WP_140197552.1">
    <property type="nucleotide sequence ID" value="NZ_CP065915.1"/>
</dbReference>
<dbReference type="Proteomes" id="UP000314011">
    <property type="component" value="Unassembled WGS sequence"/>
</dbReference>
<keyword evidence="2" id="KW-0808">Transferase</keyword>
<dbReference type="Gene3D" id="3.40.630.30">
    <property type="match status" value="1"/>
</dbReference>
<comment type="caution">
    <text evidence="2">The sequence shown here is derived from an EMBL/GenBank/DDBJ whole genome shotgun (WGS) entry which is preliminary data.</text>
</comment>
<dbReference type="AlphaFoldDB" id="A0A5C5GB07"/>
<evidence type="ECO:0000259" key="1">
    <source>
        <dbReference type="PROSITE" id="PS51186"/>
    </source>
</evidence>
<evidence type="ECO:0000313" key="2">
    <source>
        <dbReference type="EMBL" id="TNY30757.1"/>
    </source>
</evidence>
<dbReference type="GO" id="GO:0016747">
    <property type="term" value="F:acyltransferase activity, transferring groups other than amino-acyl groups"/>
    <property type="evidence" value="ECO:0007669"/>
    <property type="project" value="InterPro"/>
</dbReference>
<keyword evidence="3" id="KW-1185">Reference proteome</keyword>
<dbReference type="InterPro" id="IPR000182">
    <property type="entry name" value="GNAT_dom"/>
</dbReference>